<evidence type="ECO:0000313" key="3">
    <source>
        <dbReference type="EMBL" id="MDQ0393641.1"/>
    </source>
</evidence>
<reference evidence="3 4" key="1">
    <citation type="submission" date="2023-07" db="EMBL/GenBank/DDBJ databases">
        <title>Genomic Encyclopedia of Type Strains, Phase IV (KMG-IV): sequencing the most valuable type-strain genomes for metagenomic binning, comparative biology and taxonomic classification.</title>
        <authorList>
            <person name="Goeker M."/>
        </authorList>
    </citation>
    <scope>NUCLEOTIDE SEQUENCE [LARGE SCALE GENOMIC DNA]</scope>
    <source>
        <strain evidence="3 4">DSM 5896</strain>
    </source>
</reference>
<dbReference type="EMBL" id="JAUSVK010000001">
    <property type="protein sequence ID" value="MDQ0393641.1"/>
    <property type="molecule type" value="Genomic_DNA"/>
</dbReference>
<gene>
    <name evidence="3" type="ORF">J3R73_003433</name>
</gene>
<dbReference type="PANTHER" id="PTHR13847">
    <property type="entry name" value="SARCOSINE DEHYDROGENASE-RELATED"/>
    <property type="match status" value="1"/>
</dbReference>
<dbReference type="InterPro" id="IPR036188">
    <property type="entry name" value="FAD/NAD-bd_sf"/>
</dbReference>
<feature type="domain" description="FAD dependent oxidoreductase" evidence="2">
    <location>
        <begin position="10"/>
        <end position="343"/>
    </location>
</feature>
<dbReference type="SUPFAM" id="SSF51905">
    <property type="entry name" value="FAD/NAD(P)-binding domain"/>
    <property type="match status" value="1"/>
</dbReference>
<comment type="caution">
    <text evidence="3">The sequence shown here is derived from an EMBL/GenBank/DDBJ whole genome shotgun (WGS) entry which is preliminary data.</text>
</comment>
<name>A0ABU0FG97_9HYPH</name>
<protein>
    <submittedName>
        <fullName evidence="3">Glycine/D-amino acid oxidase-like deaminating enzyme</fullName>
    </submittedName>
</protein>
<keyword evidence="4" id="KW-1185">Reference proteome</keyword>
<dbReference type="Pfam" id="PF01266">
    <property type="entry name" value="DAO"/>
    <property type="match status" value="1"/>
</dbReference>
<dbReference type="Gene3D" id="3.30.9.10">
    <property type="entry name" value="D-Amino Acid Oxidase, subunit A, domain 2"/>
    <property type="match status" value="1"/>
</dbReference>
<dbReference type="PANTHER" id="PTHR13847:SF287">
    <property type="entry name" value="FAD-DEPENDENT OXIDOREDUCTASE DOMAIN-CONTAINING PROTEIN 1"/>
    <property type="match status" value="1"/>
</dbReference>
<evidence type="ECO:0000313" key="4">
    <source>
        <dbReference type="Proteomes" id="UP001237448"/>
    </source>
</evidence>
<organism evidence="3 4">
    <name type="scientific">Labrys monachus</name>
    <dbReference type="NCBI Taxonomy" id="217067"/>
    <lineage>
        <taxon>Bacteria</taxon>
        <taxon>Pseudomonadati</taxon>
        <taxon>Pseudomonadota</taxon>
        <taxon>Alphaproteobacteria</taxon>
        <taxon>Hyphomicrobiales</taxon>
        <taxon>Xanthobacteraceae</taxon>
        <taxon>Labrys</taxon>
    </lineage>
</organism>
<dbReference type="Proteomes" id="UP001237448">
    <property type="component" value="Unassembled WGS sequence"/>
</dbReference>
<dbReference type="SUPFAM" id="SSF54373">
    <property type="entry name" value="FAD-linked reductases, C-terminal domain"/>
    <property type="match status" value="1"/>
</dbReference>
<accession>A0ABU0FG97</accession>
<keyword evidence="1" id="KW-0560">Oxidoreductase</keyword>
<dbReference type="InterPro" id="IPR006076">
    <property type="entry name" value="FAD-dep_OxRdtase"/>
</dbReference>
<sequence length="373" mass="39775">MRAAAAKNIDLAVIGGGLIGAAIAWGAARRGAHVALLDEGDTALRASRGNFGLVWLQGKGLGAPPYMRWSLRAGRLWQDFDAALAEDCGFDIGWRRPGGFHFCFSDAELEGRRRVAEQTRSAGGDIDIEVIERAQLQKDLPRLGERVAGASYCSQDSHVSPLLLLRALHLSLRRRGGNYRPGFPVDRIEPDGQGFTLSSGGERLGCDKVVVAAGLGGPSLAGQLGIALPVKPERGQIVVTERVAPFFPYAANNLRQTEEGSFLFGSSHEEAGLDDGTDVATAARLVRAAIEVFPALAEASVVRVWGALRILSPDGRPIYQQSPRHPGAFAVTCHSGVTLASVHALDLGPAILAGRLPDDVRTFSSDRFHVQAH</sequence>
<dbReference type="RefSeq" id="WP_307429259.1">
    <property type="nucleotide sequence ID" value="NZ_JAUSVK010000001.1"/>
</dbReference>
<proteinExistence type="predicted"/>
<dbReference type="Gene3D" id="3.50.50.60">
    <property type="entry name" value="FAD/NAD(P)-binding domain"/>
    <property type="match status" value="1"/>
</dbReference>
<evidence type="ECO:0000256" key="1">
    <source>
        <dbReference type="ARBA" id="ARBA00023002"/>
    </source>
</evidence>
<evidence type="ECO:0000259" key="2">
    <source>
        <dbReference type="Pfam" id="PF01266"/>
    </source>
</evidence>